<protein>
    <submittedName>
        <fullName evidence="1">Uncharacterized protein</fullName>
    </submittedName>
</protein>
<organism evidence="1 2">
    <name type="scientific">Alligator mississippiensis</name>
    <name type="common">American alligator</name>
    <dbReference type="NCBI Taxonomy" id="8496"/>
    <lineage>
        <taxon>Eukaryota</taxon>
        <taxon>Metazoa</taxon>
        <taxon>Chordata</taxon>
        <taxon>Craniata</taxon>
        <taxon>Vertebrata</taxon>
        <taxon>Euteleostomi</taxon>
        <taxon>Archelosauria</taxon>
        <taxon>Archosauria</taxon>
        <taxon>Crocodylia</taxon>
        <taxon>Alligatoridae</taxon>
        <taxon>Alligatorinae</taxon>
        <taxon>Alligator</taxon>
    </lineage>
</organism>
<dbReference type="AlphaFoldDB" id="A0A151MUS5"/>
<evidence type="ECO:0000313" key="2">
    <source>
        <dbReference type="Proteomes" id="UP000050525"/>
    </source>
</evidence>
<proteinExistence type="predicted"/>
<reference evidence="1 2" key="1">
    <citation type="journal article" date="2012" name="Genome Biol.">
        <title>Sequencing three crocodilian genomes to illuminate the evolution of archosaurs and amniotes.</title>
        <authorList>
            <person name="St John J.A."/>
            <person name="Braun E.L."/>
            <person name="Isberg S.R."/>
            <person name="Miles L.G."/>
            <person name="Chong A.Y."/>
            <person name="Gongora J."/>
            <person name="Dalzell P."/>
            <person name="Moran C."/>
            <person name="Bed'hom B."/>
            <person name="Abzhanov A."/>
            <person name="Burgess S.C."/>
            <person name="Cooksey A.M."/>
            <person name="Castoe T.A."/>
            <person name="Crawford N.G."/>
            <person name="Densmore L.D."/>
            <person name="Drew J.C."/>
            <person name="Edwards S.V."/>
            <person name="Faircloth B.C."/>
            <person name="Fujita M.K."/>
            <person name="Greenwold M.J."/>
            <person name="Hoffmann F.G."/>
            <person name="Howard J.M."/>
            <person name="Iguchi T."/>
            <person name="Janes D.E."/>
            <person name="Khan S.Y."/>
            <person name="Kohno S."/>
            <person name="de Koning A.J."/>
            <person name="Lance S.L."/>
            <person name="McCarthy F.M."/>
            <person name="McCormack J.E."/>
            <person name="Merchant M.E."/>
            <person name="Peterson D.G."/>
            <person name="Pollock D.D."/>
            <person name="Pourmand N."/>
            <person name="Raney B.J."/>
            <person name="Roessler K.A."/>
            <person name="Sanford J.R."/>
            <person name="Sawyer R.H."/>
            <person name="Schmidt C.J."/>
            <person name="Triplett E.W."/>
            <person name="Tuberville T.D."/>
            <person name="Venegas-Anaya M."/>
            <person name="Howard J.T."/>
            <person name="Jarvis E.D."/>
            <person name="Guillette L.J.Jr."/>
            <person name="Glenn T.C."/>
            <person name="Green R.E."/>
            <person name="Ray D.A."/>
        </authorList>
    </citation>
    <scope>NUCLEOTIDE SEQUENCE [LARGE SCALE GENOMIC DNA]</scope>
    <source>
        <strain evidence="1">KSC_2009_1</strain>
    </source>
</reference>
<keyword evidence="2" id="KW-1185">Reference proteome</keyword>
<dbReference type="Proteomes" id="UP000050525">
    <property type="component" value="Unassembled WGS sequence"/>
</dbReference>
<accession>A0A151MUS5</accession>
<comment type="caution">
    <text evidence="1">The sequence shown here is derived from an EMBL/GenBank/DDBJ whole genome shotgun (WGS) entry which is preliminary data.</text>
</comment>
<dbReference type="EMBL" id="AKHW03004973">
    <property type="protein sequence ID" value="KYO28227.1"/>
    <property type="molecule type" value="Genomic_DNA"/>
</dbReference>
<gene>
    <name evidence="1" type="ORF">Y1Q_0010918</name>
</gene>
<sequence length="109" mass="11748">MVASASRSQDGGALAEALGTRNNFKLVTTCSKGSVSEDEDFLIPLQIQFQLSSSCFYHFFLNYIHKIKSGAMEGATAPEAVGGVRADGGAPAFPQLTSLLLKRMRYRNS</sequence>
<evidence type="ECO:0000313" key="1">
    <source>
        <dbReference type="EMBL" id="KYO28227.1"/>
    </source>
</evidence>
<name>A0A151MUS5_ALLMI</name>